<evidence type="ECO:0000313" key="3">
    <source>
        <dbReference type="EMBL" id="PCI77689.1"/>
    </source>
</evidence>
<feature type="transmembrane region" description="Helical" evidence="1">
    <location>
        <begin position="106"/>
        <end position="125"/>
    </location>
</feature>
<protein>
    <recommendedName>
        <fullName evidence="2">DUF6644 domain-containing protein</fullName>
    </recommendedName>
</protein>
<keyword evidence="1" id="KW-0812">Transmembrane</keyword>
<dbReference type="Pfam" id="PF20349">
    <property type="entry name" value="DUF6644"/>
    <property type="match status" value="1"/>
</dbReference>
<keyword evidence="1" id="KW-0472">Membrane</keyword>
<accession>A0A2A4X6C9</accession>
<evidence type="ECO:0000313" key="4">
    <source>
        <dbReference type="Proteomes" id="UP000218767"/>
    </source>
</evidence>
<reference evidence="4" key="1">
    <citation type="submission" date="2017-08" db="EMBL/GenBank/DDBJ databases">
        <title>A dynamic microbial community with high functional redundancy inhabits the cold, oxic subseafloor aquifer.</title>
        <authorList>
            <person name="Tully B.J."/>
            <person name="Wheat C.G."/>
            <person name="Glazer B.T."/>
            <person name="Huber J.A."/>
        </authorList>
    </citation>
    <scope>NUCLEOTIDE SEQUENCE [LARGE SCALE GENOMIC DNA]</scope>
</reference>
<evidence type="ECO:0000259" key="2">
    <source>
        <dbReference type="Pfam" id="PF20349"/>
    </source>
</evidence>
<keyword evidence="1" id="KW-1133">Transmembrane helix</keyword>
<dbReference type="Proteomes" id="UP000218767">
    <property type="component" value="Unassembled WGS sequence"/>
</dbReference>
<gene>
    <name evidence="3" type="ORF">COB20_07155</name>
</gene>
<proteinExistence type="predicted"/>
<evidence type="ECO:0000256" key="1">
    <source>
        <dbReference type="SAM" id="Phobius"/>
    </source>
</evidence>
<sequence length="175" mass="19800">MPDFFTSIGTLLEGSFLQSGALWALSTIPGFPPIIQTVHILGIAVVMGSVVLLDLRILGLAVPSQKISEMTSRLMPWLWWALASNLISGAFFLFGRPLRYFNNPIFGWKLSFLIPAVLLALFFQLMNKREEGYWESSSKRLWSARAIALLSLFLWIMVAMAGRWIAYAEYIYYPA</sequence>
<comment type="caution">
    <text evidence="3">The sequence shown here is derived from an EMBL/GenBank/DDBJ whole genome shotgun (WGS) entry which is preliminary data.</text>
</comment>
<dbReference type="EMBL" id="NVUL01000043">
    <property type="protein sequence ID" value="PCI77689.1"/>
    <property type="molecule type" value="Genomic_DNA"/>
</dbReference>
<name>A0A2A4X6C9_9GAMM</name>
<dbReference type="AlphaFoldDB" id="A0A2A4X6C9"/>
<organism evidence="3 4">
    <name type="scientific">SAR86 cluster bacterium</name>
    <dbReference type="NCBI Taxonomy" id="2030880"/>
    <lineage>
        <taxon>Bacteria</taxon>
        <taxon>Pseudomonadati</taxon>
        <taxon>Pseudomonadota</taxon>
        <taxon>Gammaproteobacteria</taxon>
        <taxon>SAR86 cluster</taxon>
    </lineage>
</organism>
<feature type="transmembrane region" description="Helical" evidence="1">
    <location>
        <begin position="74"/>
        <end position="94"/>
    </location>
</feature>
<feature type="domain" description="DUF6644" evidence="2">
    <location>
        <begin position="35"/>
        <end position="167"/>
    </location>
</feature>
<dbReference type="InterPro" id="IPR046586">
    <property type="entry name" value="DUF6644"/>
</dbReference>
<feature type="transmembrane region" description="Helical" evidence="1">
    <location>
        <begin position="34"/>
        <end position="53"/>
    </location>
</feature>
<feature type="transmembrane region" description="Helical" evidence="1">
    <location>
        <begin position="146"/>
        <end position="166"/>
    </location>
</feature>